<sequence>MPTRDQIMRKILLSSVCMDNKSQRTNEVIKDQPGKCFELQSRLSVEKKNSDHPLMDMQTTAHPPVERLNTNARCQRENRFAKEMFMKYPFMLPPRKDDKQERADELVGTTMYRSQYRNPGDVIEELNRSQLARTNMVEWKPEYGPIRLPDRQYRAGCKINFTQNEWGPRQMAAKKQADEIFYERKKEPKFYPWISEYKANIETMAKVIIEN</sequence>
<gene>
    <name evidence="1" type="primary">DHX15_3</name>
    <name evidence="1" type="ORF">CM83_99723</name>
</gene>
<protein>
    <submittedName>
        <fullName evidence="1">Putative pre-mRNA-splicing factor ATP-dependent RNA helicase DHX15</fullName>
    </submittedName>
</protein>
<organism evidence="1">
    <name type="scientific">Lygus hesperus</name>
    <name type="common">Western plant bug</name>
    <dbReference type="NCBI Taxonomy" id="30085"/>
    <lineage>
        <taxon>Eukaryota</taxon>
        <taxon>Metazoa</taxon>
        <taxon>Ecdysozoa</taxon>
        <taxon>Arthropoda</taxon>
        <taxon>Hexapoda</taxon>
        <taxon>Insecta</taxon>
        <taxon>Pterygota</taxon>
        <taxon>Neoptera</taxon>
        <taxon>Paraneoptera</taxon>
        <taxon>Hemiptera</taxon>
        <taxon>Heteroptera</taxon>
        <taxon>Panheteroptera</taxon>
        <taxon>Cimicomorpha</taxon>
        <taxon>Miridae</taxon>
        <taxon>Mirini</taxon>
        <taxon>Lygus</taxon>
    </lineage>
</organism>
<accession>A0A0A9YRH8</accession>
<keyword evidence="1" id="KW-0378">Hydrolase</keyword>
<feature type="non-terminal residue" evidence="1">
    <location>
        <position position="211"/>
    </location>
</feature>
<reference evidence="1" key="2">
    <citation type="submission" date="2014-07" db="EMBL/GenBank/DDBJ databases">
        <authorList>
            <person name="Hull J."/>
        </authorList>
    </citation>
    <scope>NUCLEOTIDE SEQUENCE</scope>
</reference>
<dbReference type="EMBL" id="GBHO01009353">
    <property type="protein sequence ID" value="JAG34251.1"/>
    <property type="molecule type" value="Transcribed_RNA"/>
</dbReference>
<dbReference type="GO" id="GO:0004386">
    <property type="term" value="F:helicase activity"/>
    <property type="evidence" value="ECO:0007669"/>
    <property type="project" value="UniProtKB-KW"/>
</dbReference>
<proteinExistence type="predicted"/>
<dbReference type="AlphaFoldDB" id="A0A0A9YRH8"/>
<name>A0A0A9YRH8_LYGHE</name>
<evidence type="ECO:0000313" key="1">
    <source>
        <dbReference type="EMBL" id="JAG34251.1"/>
    </source>
</evidence>
<keyword evidence="1" id="KW-0347">Helicase</keyword>
<reference evidence="1" key="1">
    <citation type="journal article" date="2014" name="PLoS ONE">
        <title>Transcriptome-Based Identification of ABC Transporters in the Western Tarnished Plant Bug Lygus hesperus.</title>
        <authorList>
            <person name="Hull J.J."/>
            <person name="Chaney K."/>
            <person name="Geib S.M."/>
            <person name="Fabrick J.A."/>
            <person name="Brent C.S."/>
            <person name="Walsh D."/>
            <person name="Lavine L.C."/>
        </authorList>
    </citation>
    <scope>NUCLEOTIDE SEQUENCE</scope>
</reference>
<keyword evidence="1" id="KW-0547">Nucleotide-binding</keyword>
<keyword evidence="1" id="KW-0067">ATP-binding</keyword>